<evidence type="ECO:0000256" key="7">
    <source>
        <dbReference type="ARBA" id="ARBA00022801"/>
    </source>
</evidence>
<evidence type="ECO:0000256" key="8">
    <source>
        <dbReference type="ARBA" id="ARBA00022832"/>
    </source>
</evidence>
<protein>
    <recommendedName>
        <fullName evidence="4">palmitoyl-protein hydrolase</fullName>
        <ecNumber evidence="4">3.1.2.22</ecNumber>
    </recommendedName>
    <alternativeName>
        <fullName evidence="10">Palmitoyl-protein hydrolase</fullName>
    </alternativeName>
</protein>
<dbReference type="GO" id="GO:0019005">
    <property type="term" value="C:SCF ubiquitin ligase complex"/>
    <property type="evidence" value="ECO:0007669"/>
    <property type="project" value="TreeGrafter"/>
</dbReference>
<dbReference type="AlphaFoldDB" id="A0A182MXF7"/>
<dbReference type="EnsemblMetazoa" id="ADIR000060-RA">
    <property type="protein sequence ID" value="ADIR000060-PA"/>
    <property type="gene ID" value="ADIR000060"/>
</dbReference>
<evidence type="ECO:0000256" key="3">
    <source>
        <dbReference type="ARBA" id="ARBA00006499"/>
    </source>
</evidence>
<feature type="domain" description="Phospholipase/carboxylesterase/thioesterase" evidence="13">
    <location>
        <begin position="386"/>
        <end position="583"/>
    </location>
</feature>
<evidence type="ECO:0000256" key="5">
    <source>
        <dbReference type="ARBA" id="ARBA00022490"/>
    </source>
</evidence>
<evidence type="ECO:0000256" key="9">
    <source>
        <dbReference type="ARBA" id="ARBA00023098"/>
    </source>
</evidence>
<dbReference type="Pfam" id="PF02230">
    <property type="entry name" value="Abhydrolase_2"/>
    <property type="match status" value="1"/>
</dbReference>
<dbReference type="InterPro" id="IPR029058">
    <property type="entry name" value="AB_hydrolase_fold"/>
</dbReference>
<dbReference type="Proteomes" id="UP000075884">
    <property type="component" value="Unassembled WGS sequence"/>
</dbReference>
<dbReference type="Gene3D" id="3.40.50.1820">
    <property type="entry name" value="alpha/beta hydrolase"/>
    <property type="match status" value="1"/>
</dbReference>
<keyword evidence="5" id="KW-0963">Cytoplasm</keyword>
<organism evidence="14 15">
    <name type="scientific">Anopheles dirus</name>
    <dbReference type="NCBI Taxonomy" id="7168"/>
    <lineage>
        <taxon>Eukaryota</taxon>
        <taxon>Metazoa</taxon>
        <taxon>Ecdysozoa</taxon>
        <taxon>Arthropoda</taxon>
        <taxon>Hexapoda</taxon>
        <taxon>Insecta</taxon>
        <taxon>Pterygota</taxon>
        <taxon>Neoptera</taxon>
        <taxon>Endopterygota</taxon>
        <taxon>Diptera</taxon>
        <taxon>Nematocera</taxon>
        <taxon>Culicoidea</taxon>
        <taxon>Culicidae</taxon>
        <taxon>Anophelinae</taxon>
        <taxon>Anopheles</taxon>
    </lineage>
</organism>
<accession>A0A182MXF7</accession>
<comment type="subcellular location">
    <subcellularLocation>
        <location evidence="1">Cytoplasm</location>
    </subcellularLocation>
</comment>
<evidence type="ECO:0000256" key="4">
    <source>
        <dbReference type="ARBA" id="ARBA00012423"/>
    </source>
</evidence>
<evidence type="ECO:0000259" key="13">
    <source>
        <dbReference type="Pfam" id="PF02230"/>
    </source>
</evidence>
<reference evidence="14" key="2">
    <citation type="submission" date="2020-05" db="UniProtKB">
        <authorList>
            <consortium name="EnsemblMetazoa"/>
        </authorList>
    </citation>
    <scope>IDENTIFICATION</scope>
    <source>
        <strain evidence="14">WRAIR2</strain>
    </source>
</reference>
<dbReference type="InterPro" id="IPR003140">
    <property type="entry name" value="PLipase/COase/thioEstase"/>
</dbReference>
<sequence length="587" mass="66509">MLGWCISECSSTSDTENENENGDNEAVPPHCHITLKCTREIAGFNGLGEAVRRLDFRSSVRDGRRFNYVCALLRLLVAGKGITSLPGGAQRLLLQMLEEVATYVSDSQQNINVLRGLVQQLRALLNQENQKCWGKPLGSQSLWAEHVQTIQRIQDIASQIEIKEPGPNIRPKLHDLPEECVREIILRISDYKDLEASASAWSLMAALISEQRVWRELSHYHFTKQQIELILEKMCLQDTKERHRSWQAIYHALRKTYGVPEQLQYKESLYFCRLCRCLFWPSAGHPCIVDQCPDFRQRVQEAGNSNSNESQPVPPAKFLQYFSLVKFERQQPVSQHLPEWLLHLLSSHLSRSIHQRHAGLLFRKAHSDRIDVLILYRLLSLFSLQLIFLHGLGDTGHGWATSMGSLRTPDMKVICPTAPNMPVTMNGGFRLNSWFDLKSISISDPEDEEGIKKATRYVHELIQSEMKAGITSNRIMLGGFSQGGALALYAGLTFAEPLAGVMALSCWLPLHKSFPGVRKCPDTVPVLQCHGDCDPIVFYKFGQLSSSVLKSFMKNSHFQTYQGLGHSSCEPELSDMKKFVEDHVPRQ</sequence>
<evidence type="ECO:0000256" key="1">
    <source>
        <dbReference type="ARBA" id="ARBA00004496"/>
    </source>
</evidence>
<name>A0A182MXF7_9DIPT</name>
<dbReference type="GO" id="GO:0005737">
    <property type="term" value="C:cytoplasm"/>
    <property type="evidence" value="ECO:0007669"/>
    <property type="project" value="UniProtKB-SubCell"/>
</dbReference>
<keyword evidence="7" id="KW-0378">Hydrolase</keyword>
<evidence type="ECO:0000256" key="10">
    <source>
        <dbReference type="ARBA" id="ARBA00031195"/>
    </source>
</evidence>
<dbReference type="PANTHER" id="PTHR13123">
    <property type="entry name" value="LD30288P"/>
    <property type="match status" value="1"/>
</dbReference>
<keyword evidence="6" id="KW-0833">Ubl conjugation pathway</keyword>
<dbReference type="UniPathway" id="UPA00143"/>
<dbReference type="VEuPathDB" id="VectorBase:ADIR000060"/>
<evidence type="ECO:0000256" key="12">
    <source>
        <dbReference type="ARBA" id="ARBA00048656"/>
    </source>
</evidence>
<keyword evidence="9" id="KW-0443">Lipid metabolism</keyword>
<dbReference type="STRING" id="7168.A0A182MXF7"/>
<dbReference type="EC" id="3.1.2.22" evidence="4"/>
<dbReference type="InterPro" id="IPR040394">
    <property type="entry name" value="FBX25/32"/>
</dbReference>
<dbReference type="PANTHER" id="PTHR13123:SF7">
    <property type="entry name" value="LD30288P"/>
    <property type="match status" value="1"/>
</dbReference>
<dbReference type="GO" id="GO:0008474">
    <property type="term" value="F:palmitoyl-(protein) hydrolase activity"/>
    <property type="evidence" value="ECO:0007669"/>
    <property type="project" value="UniProtKB-EC"/>
</dbReference>
<evidence type="ECO:0000313" key="14">
    <source>
        <dbReference type="EnsemblMetazoa" id="ADIR000060-PA"/>
    </source>
</evidence>
<evidence type="ECO:0000256" key="11">
    <source>
        <dbReference type="ARBA" id="ARBA00047337"/>
    </source>
</evidence>
<keyword evidence="15" id="KW-1185">Reference proteome</keyword>
<evidence type="ECO:0000313" key="15">
    <source>
        <dbReference type="Proteomes" id="UP000075884"/>
    </source>
</evidence>
<comment type="similarity">
    <text evidence="3">Belongs to the AB hydrolase superfamily. AB hydrolase 2 family.</text>
</comment>
<comment type="catalytic activity">
    <reaction evidence="11">
        <text>S-hexadecanoyl-L-cysteinyl-[protein] + H2O = L-cysteinyl-[protein] + hexadecanoate + H(+)</text>
        <dbReference type="Rhea" id="RHEA:19233"/>
        <dbReference type="Rhea" id="RHEA-COMP:10131"/>
        <dbReference type="Rhea" id="RHEA-COMP:11032"/>
        <dbReference type="ChEBI" id="CHEBI:7896"/>
        <dbReference type="ChEBI" id="CHEBI:15377"/>
        <dbReference type="ChEBI" id="CHEBI:15378"/>
        <dbReference type="ChEBI" id="CHEBI:29950"/>
        <dbReference type="ChEBI" id="CHEBI:74151"/>
        <dbReference type="EC" id="3.1.2.22"/>
    </reaction>
</comment>
<evidence type="ECO:0000256" key="6">
    <source>
        <dbReference type="ARBA" id="ARBA00022786"/>
    </source>
</evidence>
<dbReference type="GO" id="GO:0006631">
    <property type="term" value="P:fatty acid metabolic process"/>
    <property type="evidence" value="ECO:0007669"/>
    <property type="project" value="UniProtKB-KW"/>
</dbReference>
<comment type="catalytic activity">
    <reaction evidence="12">
        <text>1-hexadecanoyl-sn-glycero-3-phosphocholine + H2O = sn-glycerol 3-phosphocholine + hexadecanoate + H(+)</text>
        <dbReference type="Rhea" id="RHEA:40435"/>
        <dbReference type="ChEBI" id="CHEBI:7896"/>
        <dbReference type="ChEBI" id="CHEBI:15377"/>
        <dbReference type="ChEBI" id="CHEBI:15378"/>
        <dbReference type="ChEBI" id="CHEBI:16870"/>
        <dbReference type="ChEBI" id="CHEBI:72998"/>
    </reaction>
    <physiologicalReaction direction="left-to-right" evidence="12">
        <dbReference type="Rhea" id="RHEA:40436"/>
    </physiologicalReaction>
</comment>
<comment type="pathway">
    <text evidence="2">Protein modification; protein ubiquitination.</text>
</comment>
<dbReference type="SUPFAM" id="SSF53474">
    <property type="entry name" value="alpha/beta-Hydrolases"/>
    <property type="match status" value="1"/>
</dbReference>
<proteinExistence type="inferred from homology"/>
<dbReference type="FunFam" id="3.40.50.1820:FF:000010">
    <property type="entry name" value="Acyl-protein thioesterase 2"/>
    <property type="match status" value="1"/>
</dbReference>
<dbReference type="GO" id="GO:0005634">
    <property type="term" value="C:nucleus"/>
    <property type="evidence" value="ECO:0007669"/>
    <property type="project" value="TreeGrafter"/>
</dbReference>
<reference evidence="15" key="1">
    <citation type="submission" date="2013-03" db="EMBL/GenBank/DDBJ databases">
        <title>The Genome Sequence of Anopheles dirus WRAIR2.</title>
        <authorList>
            <consortium name="The Broad Institute Genomics Platform"/>
            <person name="Neafsey D.E."/>
            <person name="Walton C."/>
            <person name="Walker B."/>
            <person name="Young S.K."/>
            <person name="Zeng Q."/>
            <person name="Gargeya S."/>
            <person name="Fitzgerald M."/>
            <person name="Haas B."/>
            <person name="Abouelleil A."/>
            <person name="Allen A.W."/>
            <person name="Alvarado L."/>
            <person name="Arachchi H.M."/>
            <person name="Berlin A.M."/>
            <person name="Chapman S.B."/>
            <person name="Gainer-Dewar J."/>
            <person name="Goldberg J."/>
            <person name="Griggs A."/>
            <person name="Gujja S."/>
            <person name="Hansen M."/>
            <person name="Howarth C."/>
            <person name="Imamovic A."/>
            <person name="Ireland A."/>
            <person name="Larimer J."/>
            <person name="McCowan C."/>
            <person name="Murphy C."/>
            <person name="Pearson M."/>
            <person name="Poon T.W."/>
            <person name="Priest M."/>
            <person name="Roberts A."/>
            <person name="Saif S."/>
            <person name="Shea T."/>
            <person name="Sisk P."/>
            <person name="Sykes S."/>
            <person name="Wortman J."/>
            <person name="Nusbaum C."/>
            <person name="Birren B."/>
        </authorList>
    </citation>
    <scope>NUCLEOTIDE SEQUENCE [LARGE SCALE GENOMIC DNA]</scope>
    <source>
        <strain evidence="15">WRAIR2</strain>
    </source>
</reference>
<keyword evidence="8" id="KW-0276">Fatty acid metabolism</keyword>
<dbReference type="GO" id="GO:0016567">
    <property type="term" value="P:protein ubiquitination"/>
    <property type="evidence" value="ECO:0007669"/>
    <property type="project" value="UniProtKB-UniPathway"/>
</dbReference>
<evidence type="ECO:0000256" key="2">
    <source>
        <dbReference type="ARBA" id="ARBA00004906"/>
    </source>
</evidence>